<dbReference type="Proteomes" id="UP000004980">
    <property type="component" value="Unassembled WGS sequence"/>
</dbReference>
<accession>A0ABN0FTZ9</accession>
<gene>
    <name evidence="2" type="ORF">WQE_04447</name>
</gene>
<comment type="caution">
    <text evidence="2">The sequence shown here is derived from an EMBL/GenBank/DDBJ whole genome shotgun (WGS) entry which is preliminary data.</text>
</comment>
<evidence type="ECO:0000256" key="1">
    <source>
        <dbReference type="SAM" id="SignalP"/>
    </source>
</evidence>
<feature type="signal peptide" evidence="1">
    <location>
        <begin position="1"/>
        <end position="19"/>
    </location>
</feature>
<feature type="non-terminal residue" evidence="2">
    <location>
        <position position="112"/>
    </location>
</feature>
<sequence>MLSAAPALILGLALTSAHAEAIVGAKEICMRKGTYSMAGGGTTIFSRDKTCFSPPVTTPWPWEKKAARTQLGAPDPFTHVRIVRYDYHDARYQCAKRHLRLPTIGELKALFG</sequence>
<keyword evidence="1" id="KW-0732">Signal</keyword>
<keyword evidence="3" id="KW-1185">Reference proteome</keyword>
<proteinExistence type="predicted"/>
<dbReference type="EMBL" id="AKAU01000032">
    <property type="protein sequence ID" value="EIN02332.1"/>
    <property type="molecule type" value="Genomic_DNA"/>
</dbReference>
<feature type="chain" id="PRO_5046018715" evidence="1">
    <location>
        <begin position="20"/>
        <end position="112"/>
    </location>
</feature>
<protein>
    <submittedName>
        <fullName evidence="2">Uncharacterized protein</fullName>
    </submittedName>
</protein>
<name>A0ABN0FTZ9_9BURK</name>
<evidence type="ECO:0000313" key="2">
    <source>
        <dbReference type="EMBL" id="EIN02332.1"/>
    </source>
</evidence>
<evidence type="ECO:0000313" key="3">
    <source>
        <dbReference type="Proteomes" id="UP000004980"/>
    </source>
</evidence>
<reference evidence="2 3" key="1">
    <citation type="journal article" date="2012" name="J. Bacteriol.">
        <title>Draft Genome Sequence of the Soil Bacterium Burkholderia terrae Strain BS001, Which Interacts with Fungal Surface Structures.</title>
        <authorList>
            <person name="Nazir R."/>
            <person name="Hansen M.A."/>
            <person name="Sorensen S."/>
            <person name="van Elsas J.D."/>
        </authorList>
    </citation>
    <scope>NUCLEOTIDE SEQUENCE [LARGE SCALE GENOMIC DNA]</scope>
    <source>
        <strain evidence="2 3">BS001</strain>
    </source>
</reference>
<organism evidence="2 3">
    <name type="scientific">Paraburkholderia hospita</name>
    <dbReference type="NCBI Taxonomy" id="169430"/>
    <lineage>
        <taxon>Bacteria</taxon>
        <taxon>Pseudomonadati</taxon>
        <taxon>Pseudomonadota</taxon>
        <taxon>Betaproteobacteria</taxon>
        <taxon>Burkholderiales</taxon>
        <taxon>Burkholderiaceae</taxon>
        <taxon>Paraburkholderia</taxon>
    </lineage>
</organism>